<evidence type="ECO:0008006" key="9">
    <source>
        <dbReference type="Google" id="ProtNLM"/>
    </source>
</evidence>
<keyword evidence="4" id="KW-0809">Transit peptide</keyword>
<dbReference type="OrthoDB" id="430436at2759"/>
<organism evidence="7 8">
    <name type="scientific">Lepidopterella palustris CBS 459.81</name>
    <dbReference type="NCBI Taxonomy" id="1314670"/>
    <lineage>
        <taxon>Eukaryota</taxon>
        <taxon>Fungi</taxon>
        <taxon>Dikarya</taxon>
        <taxon>Ascomycota</taxon>
        <taxon>Pezizomycotina</taxon>
        <taxon>Dothideomycetes</taxon>
        <taxon>Pleosporomycetidae</taxon>
        <taxon>Mytilinidiales</taxon>
        <taxon>Argynnaceae</taxon>
        <taxon>Lepidopterella</taxon>
    </lineage>
</organism>
<evidence type="ECO:0000313" key="7">
    <source>
        <dbReference type="EMBL" id="OCK80928.1"/>
    </source>
</evidence>
<dbReference type="PANTHER" id="PTHR14097:SF7">
    <property type="entry name" value="OXIDOREDUCTASE HTATIP2"/>
    <property type="match status" value="1"/>
</dbReference>
<dbReference type="PANTHER" id="PTHR14097">
    <property type="entry name" value="OXIDOREDUCTASE HTATIP2"/>
    <property type="match status" value="1"/>
</dbReference>
<dbReference type="Gene3D" id="3.40.50.720">
    <property type="entry name" value="NAD(P)-binding Rossmann-like Domain"/>
    <property type="match status" value="1"/>
</dbReference>
<name>A0A8E2JFT5_9PEZI</name>
<dbReference type="InterPro" id="IPR036291">
    <property type="entry name" value="NAD(P)-bd_dom_sf"/>
</dbReference>
<dbReference type="EMBL" id="KV744940">
    <property type="protein sequence ID" value="OCK80928.1"/>
    <property type="molecule type" value="Genomic_DNA"/>
</dbReference>
<accession>A0A8E2JFT5</accession>
<dbReference type="AlphaFoldDB" id="A0A8E2JFT5"/>
<evidence type="ECO:0000313" key="8">
    <source>
        <dbReference type="Proteomes" id="UP000250266"/>
    </source>
</evidence>
<evidence type="ECO:0000256" key="2">
    <source>
        <dbReference type="ARBA" id="ARBA00006617"/>
    </source>
</evidence>
<evidence type="ECO:0000256" key="5">
    <source>
        <dbReference type="ARBA" id="ARBA00023128"/>
    </source>
</evidence>
<comment type="subcellular location">
    <subcellularLocation>
        <location evidence="1">Mitochondrion outer membrane</location>
        <topology evidence="1">Peripheral membrane protein</topology>
    </subcellularLocation>
</comment>
<dbReference type="SUPFAM" id="SSF51735">
    <property type="entry name" value="NAD(P)-binding Rossmann-fold domains"/>
    <property type="match status" value="1"/>
</dbReference>
<evidence type="ECO:0000256" key="4">
    <source>
        <dbReference type="ARBA" id="ARBA00022946"/>
    </source>
</evidence>
<comment type="similarity">
    <text evidence="2">Belongs to the FMP52 family.</text>
</comment>
<proteinExistence type="inferred from homology"/>
<evidence type="ECO:0000256" key="1">
    <source>
        <dbReference type="ARBA" id="ARBA00004450"/>
    </source>
</evidence>
<keyword evidence="3" id="KW-1000">Mitochondrion outer membrane</keyword>
<dbReference type="InterPro" id="IPR014843">
    <property type="entry name" value="Him1/Fmp52"/>
</dbReference>
<protein>
    <recommendedName>
        <fullName evidence="9">NAD dependent epimerase/dehydratase family protein-like protein</fullName>
    </recommendedName>
</protein>
<dbReference type="FunFam" id="3.40.50.720:FF:000366">
    <property type="entry name" value="Protein FMP52, mitochondrial"/>
    <property type="match status" value="1"/>
</dbReference>
<reference evidence="7 8" key="1">
    <citation type="journal article" date="2016" name="Nat. Commun.">
        <title>Ectomycorrhizal ecology is imprinted in the genome of the dominant symbiotic fungus Cenococcum geophilum.</title>
        <authorList>
            <consortium name="DOE Joint Genome Institute"/>
            <person name="Peter M."/>
            <person name="Kohler A."/>
            <person name="Ohm R.A."/>
            <person name="Kuo A."/>
            <person name="Krutzmann J."/>
            <person name="Morin E."/>
            <person name="Arend M."/>
            <person name="Barry K.W."/>
            <person name="Binder M."/>
            <person name="Choi C."/>
            <person name="Clum A."/>
            <person name="Copeland A."/>
            <person name="Grisel N."/>
            <person name="Haridas S."/>
            <person name="Kipfer T."/>
            <person name="LaButti K."/>
            <person name="Lindquist E."/>
            <person name="Lipzen A."/>
            <person name="Maire R."/>
            <person name="Meier B."/>
            <person name="Mihaltcheva S."/>
            <person name="Molinier V."/>
            <person name="Murat C."/>
            <person name="Poggeler S."/>
            <person name="Quandt C.A."/>
            <person name="Sperisen C."/>
            <person name="Tritt A."/>
            <person name="Tisserant E."/>
            <person name="Crous P.W."/>
            <person name="Henrissat B."/>
            <person name="Nehls U."/>
            <person name="Egli S."/>
            <person name="Spatafora J.W."/>
            <person name="Grigoriev I.V."/>
            <person name="Martin F.M."/>
        </authorList>
    </citation>
    <scope>NUCLEOTIDE SEQUENCE [LARGE SCALE GENOMIC DNA]</scope>
    <source>
        <strain evidence="7 8">CBS 459.81</strain>
    </source>
</reference>
<dbReference type="GO" id="GO:0005741">
    <property type="term" value="C:mitochondrial outer membrane"/>
    <property type="evidence" value="ECO:0007669"/>
    <property type="project" value="UniProtKB-SubCell"/>
</dbReference>
<evidence type="ECO:0000256" key="3">
    <source>
        <dbReference type="ARBA" id="ARBA00022787"/>
    </source>
</evidence>
<keyword evidence="6" id="KW-0472">Membrane</keyword>
<evidence type="ECO:0000256" key="6">
    <source>
        <dbReference type="ARBA" id="ARBA00023136"/>
    </source>
</evidence>
<dbReference type="Pfam" id="PF08732">
    <property type="entry name" value="HIM1"/>
    <property type="match status" value="1"/>
</dbReference>
<gene>
    <name evidence="7" type="ORF">K432DRAFT_381804</name>
</gene>
<keyword evidence="8" id="KW-1185">Reference proteome</keyword>
<dbReference type="GO" id="GO:0051170">
    <property type="term" value="P:import into nucleus"/>
    <property type="evidence" value="ECO:0007669"/>
    <property type="project" value="TreeGrafter"/>
</dbReference>
<keyword evidence="5" id="KW-0496">Mitochondrion</keyword>
<dbReference type="Proteomes" id="UP000250266">
    <property type="component" value="Unassembled WGS sequence"/>
</dbReference>
<sequence>MTSTALAGSTGLVGSHILATLLAHPSISSVHTYTRRDLPEYSSNPKYRQIHSTETSTWPSLYPSGTPLFLSGLGTTRAAAGGLDGQRKIDYQLNLDLARAAKAAGCTTFVLISSGSANSASMLAYVKMKSELEDAVSALGFTHTVIVRPGLIVGKRGESRPAEAVFRGLAGVMGRVSGGRLKNFWAQDADVIARAAVKAGLECVEGRREEEGVWILGGGDIIRLGKTEWEGKK</sequence>